<protein>
    <recommendedName>
        <fullName evidence="3">Cell envelope-related transcriptional attenuator domain-containing protein</fullName>
    </recommendedName>
</protein>
<feature type="domain" description="Cell envelope-related transcriptional attenuator" evidence="3">
    <location>
        <begin position="581"/>
        <end position="746"/>
    </location>
</feature>
<evidence type="ECO:0000256" key="2">
    <source>
        <dbReference type="SAM" id="MobiDB-lite"/>
    </source>
</evidence>
<dbReference type="Gene3D" id="3.40.630.190">
    <property type="entry name" value="LCP protein"/>
    <property type="match status" value="1"/>
</dbReference>
<dbReference type="InterPro" id="IPR004474">
    <property type="entry name" value="LytR_CpsA_psr"/>
</dbReference>
<proteinExistence type="inferred from homology"/>
<dbReference type="Proteomes" id="UP001500689">
    <property type="component" value="Unassembled WGS sequence"/>
</dbReference>
<dbReference type="PANTHER" id="PTHR33392">
    <property type="entry name" value="POLYISOPRENYL-TEICHOIC ACID--PEPTIDOGLYCAN TEICHOIC ACID TRANSFERASE TAGU"/>
    <property type="match status" value="1"/>
</dbReference>
<evidence type="ECO:0000313" key="4">
    <source>
        <dbReference type="EMBL" id="GAA3558557.1"/>
    </source>
</evidence>
<feature type="compositionally biased region" description="Gly residues" evidence="2">
    <location>
        <begin position="19"/>
        <end position="33"/>
    </location>
</feature>
<reference evidence="5" key="1">
    <citation type="journal article" date="2019" name="Int. J. Syst. Evol. Microbiol.">
        <title>The Global Catalogue of Microorganisms (GCM) 10K type strain sequencing project: providing services to taxonomists for standard genome sequencing and annotation.</title>
        <authorList>
            <consortium name="The Broad Institute Genomics Platform"/>
            <consortium name="The Broad Institute Genome Sequencing Center for Infectious Disease"/>
            <person name="Wu L."/>
            <person name="Ma J."/>
        </authorList>
    </citation>
    <scope>NUCLEOTIDE SEQUENCE [LARGE SCALE GENOMIC DNA]</scope>
    <source>
        <strain evidence="5">JCM 16898</strain>
    </source>
</reference>
<sequence length="859" mass="91419">MPARAVGGPGRGAVPPGPRRGGGGEIVTDGPGGWQREPAVVPDGVLEPGVPDGARPPGPRVPPVGRRNTGARRRRPAVPGGGRPDGANSGPGQFGPDADPGRFGATGAEPGRNGAANGVPNRPGAVSEVERTQISAALAPNDGPPSDGLPNGRRANGWRGRPGPGGAPGNERAPVEGTAEAERTAFDGERVPADAAFSSEPDTAKRNGERGKPRRNGERTNLNDEPVAEHANSEPDSAPANAERTQLTSAANGNRRNPVPDGERGRGGKLERARLAANGMRDRVRGAAVAAKPNGERTPAPGDEATELAGRTDGPEHTRLTPRPDGERTQLTAQRDPERTRRTGEPDPERTQLTPDPERTKLTAKPDAGRTQLTAALNGVGLGKRRAPRRPATGRREQDRLIMTDEMEAIDEATQYRRKIDHSLARFSAAHDDAAAEEAKRRERLERFTSRPVALLEQTRTALQRVVSPVTGEKAPVEKPQQTRLQEKKQRHTERSVRIGRITLIVFAVLVFLGTGVAWGAVNWFDAKFTEVSALDENSADIQNADAQANDENFLMVGSDSRDGVAAEEGAGTADSTPGARSDTIMVAHVPADRKRVVVVSFPRDLEIDRPACNRWDPAKSATTDEVSPEQKIAKLNTAFGVGGPQCVTKVIQKITGLRINHFVGIDFNGFKEMVDAVHGVTVHNEQPIDDTTLGKVLMETGDVTISGDQALSYVRARHVKGDPTSDYGRIKRQQEFIGALLKKVMSSDVVLDPGKLSGFITAFAKATFGDNLGVQQMMTLAQSMRGLDPSKINFMTVPTVGLPNKRGNEVLVESNAKSLFDALRDNTPLPGDKSVPGPSTNASQTGSSQTSQASDPAR</sequence>
<feature type="compositionally biased region" description="Basic and acidic residues" evidence="2">
    <location>
        <begin position="180"/>
        <end position="192"/>
    </location>
</feature>
<feature type="region of interest" description="Disordered" evidence="2">
    <location>
        <begin position="469"/>
        <end position="492"/>
    </location>
</feature>
<name>A0ABP6WY73_9PSEU</name>
<dbReference type="InterPro" id="IPR050922">
    <property type="entry name" value="LytR/CpsA/Psr_CW_biosynth"/>
</dbReference>
<evidence type="ECO:0000313" key="5">
    <source>
        <dbReference type="Proteomes" id="UP001500689"/>
    </source>
</evidence>
<feature type="compositionally biased region" description="Basic residues" evidence="2">
    <location>
        <begin position="383"/>
        <end position="393"/>
    </location>
</feature>
<feature type="compositionally biased region" description="Basic and acidic residues" evidence="2">
    <location>
        <begin position="202"/>
        <end position="233"/>
    </location>
</feature>
<feature type="region of interest" description="Disordered" evidence="2">
    <location>
        <begin position="1"/>
        <end position="398"/>
    </location>
</feature>
<feature type="compositionally biased region" description="Low complexity" evidence="2">
    <location>
        <begin position="150"/>
        <end position="159"/>
    </location>
</feature>
<dbReference type="Pfam" id="PF03816">
    <property type="entry name" value="LytR_cpsA_psr"/>
    <property type="match status" value="1"/>
</dbReference>
<evidence type="ECO:0000256" key="1">
    <source>
        <dbReference type="ARBA" id="ARBA00006068"/>
    </source>
</evidence>
<evidence type="ECO:0000259" key="3">
    <source>
        <dbReference type="Pfam" id="PF03816"/>
    </source>
</evidence>
<accession>A0ABP6WY73</accession>
<comment type="caution">
    <text evidence="4">The sequence shown here is derived from an EMBL/GenBank/DDBJ whole genome shotgun (WGS) entry which is preliminary data.</text>
</comment>
<feature type="compositionally biased region" description="Basic and acidic residues" evidence="2">
    <location>
        <begin position="261"/>
        <end position="285"/>
    </location>
</feature>
<feature type="compositionally biased region" description="Basic and acidic residues" evidence="2">
    <location>
        <begin position="313"/>
        <end position="328"/>
    </location>
</feature>
<gene>
    <name evidence="4" type="ORF">GCM10022222_47640</name>
</gene>
<dbReference type="NCBIfam" id="TIGR00350">
    <property type="entry name" value="lytR_cpsA_psr"/>
    <property type="match status" value="1"/>
</dbReference>
<feature type="compositionally biased region" description="Basic and acidic residues" evidence="2">
    <location>
        <begin position="335"/>
        <end position="361"/>
    </location>
</feature>
<feature type="compositionally biased region" description="Polar residues" evidence="2">
    <location>
        <begin position="243"/>
        <end position="255"/>
    </location>
</feature>
<dbReference type="EMBL" id="BAAAZN010000010">
    <property type="protein sequence ID" value="GAA3558557.1"/>
    <property type="molecule type" value="Genomic_DNA"/>
</dbReference>
<feature type="compositionally biased region" description="Low complexity" evidence="2">
    <location>
        <begin position="840"/>
        <end position="859"/>
    </location>
</feature>
<feature type="region of interest" description="Disordered" evidence="2">
    <location>
        <begin position="823"/>
        <end position="859"/>
    </location>
</feature>
<keyword evidence="5" id="KW-1185">Reference proteome</keyword>
<dbReference type="PANTHER" id="PTHR33392:SF6">
    <property type="entry name" value="POLYISOPRENYL-TEICHOIC ACID--PEPTIDOGLYCAN TEICHOIC ACID TRANSFERASE TAGU"/>
    <property type="match status" value="1"/>
</dbReference>
<organism evidence="4 5">
    <name type="scientific">Amycolatopsis ultiminotia</name>
    <dbReference type="NCBI Taxonomy" id="543629"/>
    <lineage>
        <taxon>Bacteria</taxon>
        <taxon>Bacillati</taxon>
        <taxon>Actinomycetota</taxon>
        <taxon>Actinomycetes</taxon>
        <taxon>Pseudonocardiales</taxon>
        <taxon>Pseudonocardiaceae</taxon>
        <taxon>Amycolatopsis</taxon>
    </lineage>
</organism>
<comment type="similarity">
    <text evidence="1">Belongs to the LytR/CpsA/Psr (LCP) family.</text>
</comment>